<dbReference type="STRING" id="661478.OP10G_1614"/>
<evidence type="ECO:0000256" key="1">
    <source>
        <dbReference type="ARBA" id="ARBA00009981"/>
    </source>
</evidence>
<dbReference type="AlphaFoldDB" id="A0A068NNK3"/>
<name>A0A068NNK3_FIMGI</name>
<accession>A0A068NNK3</accession>
<protein>
    <submittedName>
        <fullName evidence="2">Prevent-host-death family protein</fullName>
    </submittedName>
</protein>
<gene>
    <name evidence="2" type="ORF">OP10G_1614</name>
</gene>
<dbReference type="EMBL" id="CP007139">
    <property type="protein sequence ID" value="AIE84982.1"/>
    <property type="molecule type" value="Genomic_DNA"/>
</dbReference>
<sequence length="71" mass="7721">MRTITATEFKAKCLEILDHVPQEGIKVTKRGKPVARIYPENNGIMDLCGSAPGIYVGGDILSTGEKWDAES</sequence>
<comment type="similarity">
    <text evidence="1">Belongs to the phD/YefM antitoxin family.</text>
</comment>
<evidence type="ECO:0000313" key="3">
    <source>
        <dbReference type="Proteomes" id="UP000027982"/>
    </source>
</evidence>
<dbReference type="OrthoDB" id="9800503at2"/>
<keyword evidence="3" id="KW-1185">Reference proteome</keyword>
<dbReference type="KEGG" id="fgi:OP10G_1614"/>
<dbReference type="NCBIfam" id="TIGR01552">
    <property type="entry name" value="phd_fam"/>
    <property type="match status" value="1"/>
</dbReference>
<dbReference type="SUPFAM" id="SSF143120">
    <property type="entry name" value="YefM-like"/>
    <property type="match status" value="1"/>
</dbReference>
<dbReference type="InterPro" id="IPR036165">
    <property type="entry name" value="YefM-like_sf"/>
</dbReference>
<dbReference type="Gene3D" id="3.40.1620.10">
    <property type="entry name" value="YefM-like domain"/>
    <property type="match status" value="1"/>
</dbReference>
<dbReference type="RefSeq" id="WP_025226414.1">
    <property type="nucleotide sequence ID" value="NZ_CP007139.1"/>
</dbReference>
<reference evidence="2 3" key="1">
    <citation type="journal article" date="2014" name="PLoS ONE">
        <title>The first complete genome sequence of the class fimbriimonadia in the phylum armatimonadetes.</title>
        <authorList>
            <person name="Hu Z.Y."/>
            <person name="Wang Y.Z."/>
            <person name="Im W.T."/>
            <person name="Wang S.Y."/>
            <person name="Zhao G.P."/>
            <person name="Zheng H.J."/>
            <person name="Quan Z.X."/>
        </authorList>
    </citation>
    <scope>NUCLEOTIDE SEQUENCE [LARGE SCALE GENOMIC DNA]</scope>
    <source>
        <strain evidence="2">Gsoil 348</strain>
    </source>
</reference>
<dbReference type="Proteomes" id="UP000027982">
    <property type="component" value="Chromosome"/>
</dbReference>
<evidence type="ECO:0000313" key="2">
    <source>
        <dbReference type="EMBL" id="AIE84982.1"/>
    </source>
</evidence>
<dbReference type="HOGENOM" id="CLU_163140_4_0_0"/>
<proteinExistence type="inferred from homology"/>
<organism evidence="2 3">
    <name type="scientific">Fimbriimonas ginsengisoli Gsoil 348</name>
    <dbReference type="NCBI Taxonomy" id="661478"/>
    <lineage>
        <taxon>Bacteria</taxon>
        <taxon>Bacillati</taxon>
        <taxon>Armatimonadota</taxon>
        <taxon>Fimbriimonadia</taxon>
        <taxon>Fimbriimonadales</taxon>
        <taxon>Fimbriimonadaceae</taxon>
        <taxon>Fimbriimonas</taxon>
    </lineage>
</organism>